<dbReference type="FunFam" id="3.65.10.10:FF:000006">
    <property type="entry name" value="3-phosphoshikimate 1-carboxyvinyltransferase"/>
    <property type="match status" value="1"/>
</dbReference>
<proteinExistence type="inferred from homology"/>
<dbReference type="RefSeq" id="WP_366922361.1">
    <property type="nucleotide sequence ID" value="NZ_CP121694.1"/>
</dbReference>
<feature type="binding site" evidence="9">
    <location>
        <position position="114"/>
    </location>
    <ligand>
        <name>phosphoenolpyruvate</name>
        <dbReference type="ChEBI" id="CHEBI:58702"/>
    </ligand>
</feature>
<accession>A0AAU0UQX3</accession>
<evidence type="ECO:0000256" key="8">
    <source>
        <dbReference type="ARBA" id="ARBA00044633"/>
    </source>
</evidence>
<feature type="binding site" evidence="9">
    <location>
        <position position="333"/>
    </location>
    <ligand>
        <name>3-phosphoshikimate</name>
        <dbReference type="ChEBI" id="CHEBI:145989"/>
    </ligand>
</feature>
<comment type="function">
    <text evidence="1 9">Catalyzes the transfer of the enolpyruvyl moiety of phosphoenolpyruvate (PEP) to the 5-hydroxyl of shikimate-3-phosphate (S3P) to produce enolpyruvyl shikimate-3-phosphate and inorganic phosphate.</text>
</comment>
<evidence type="ECO:0000256" key="7">
    <source>
        <dbReference type="ARBA" id="ARBA00023141"/>
    </source>
</evidence>
<dbReference type="GO" id="GO:0005737">
    <property type="term" value="C:cytoplasm"/>
    <property type="evidence" value="ECO:0007669"/>
    <property type="project" value="UniProtKB-SubCell"/>
</dbReference>
<organism evidence="11 12">
    <name type="scientific">Metallumcola ferriviriculae</name>
    <dbReference type="NCBI Taxonomy" id="3039180"/>
    <lineage>
        <taxon>Bacteria</taxon>
        <taxon>Bacillati</taxon>
        <taxon>Bacillota</taxon>
        <taxon>Clostridia</taxon>
        <taxon>Neomoorellales</taxon>
        <taxon>Desulfitibacteraceae</taxon>
        <taxon>Metallumcola</taxon>
    </lineage>
</organism>
<feature type="binding site" evidence="9">
    <location>
        <position position="15"/>
    </location>
    <ligand>
        <name>3-phosphoshikimate</name>
        <dbReference type="ChEBI" id="CHEBI:145989"/>
    </ligand>
</feature>
<dbReference type="InterPro" id="IPR006264">
    <property type="entry name" value="EPSP_synthase"/>
</dbReference>
<keyword evidence="5 9" id="KW-0028">Amino-acid biosynthesis</keyword>
<dbReference type="EMBL" id="CP121694">
    <property type="protein sequence ID" value="WRO22968.1"/>
    <property type="molecule type" value="Genomic_DNA"/>
</dbReference>
<feature type="binding site" evidence="9">
    <location>
        <position position="85"/>
    </location>
    <ligand>
        <name>phosphoenolpyruvate</name>
        <dbReference type="ChEBI" id="CHEBI:58702"/>
    </ligand>
</feature>
<keyword evidence="6 9" id="KW-0808">Transferase</keyword>
<dbReference type="KEGG" id="dbc:MFMK1_002814"/>
<dbReference type="PANTHER" id="PTHR21090:SF5">
    <property type="entry name" value="PENTAFUNCTIONAL AROM POLYPEPTIDE"/>
    <property type="match status" value="1"/>
</dbReference>
<dbReference type="EC" id="2.5.1.19" evidence="9"/>
<comment type="similarity">
    <text evidence="3 9">Belongs to the EPSP synthase family.</text>
</comment>
<dbReference type="Pfam" id="PF00275">
    <property type="entry name" value="EPSP_synthase"/>
    <property type="match status" value="1"/>
</dbReference>
<feature type="binding site" evidence="9">
    <location>
        <position position="14"/>
    </location>
    <ligand>
        <name>phosphoenolpyruvate</name>
        <dbReference type="ChEBI" id="CHEBI:58702"/>
    </ligand>
</feature>
<feature type="binding site" evidence="9">
    <location>
        <position position="306"/>
    </location>
    <ligand>
        <name>3-phosphoshikimate</name>
        <dbReference type="ChEBI" id="CHEBI:145989"/>
    </ligand>
</feature>
<dbReference type="PANTHER" id="PTHR21090">
    <property type="entry name" value="AROM/DEHYDROQUINATE SYNTHASE"/>
    <property type="match status" value="1"/>
</dbReference>
<dbReference type="GO" id="GO:0009073">
    <property type="term" value="P:aromatic amino acid family biosynthetic process"/>
    <property type="evidence" value="ECO:0007669"/>
    <property type="project" value="UniProtKB-KW"/>
</dbReference>
<evidence type="ECO:0000256" key="9">
    <source>
        <dbReference type="HAMAP-Rule" id="MF_00210"/>
    </source>
</evidence>
<comment type="subunit">
    <text evidence="9">Monomer.</text>
</comment>
<dbReference type="GO" id="GO:0009423">
    <property type="term" value="P:chorismate biosynthetic process"/>
    <property type="evidence" value="ECO:0007669"/>
    <property type="project" value="UniProtKB-UniRule"/>
</dbReference>
<feature type="binding site" evidence="9">
    <location>
        <position position="337"/>
    </location>
    <ligand>
        <name>phosphoenolpyruvate</name>
        <dbReference type="ChEBI" id="CHEBI:58702"/>
    </ligand>
</feature>
<evidence type="ECO:0000256" key="1">
    <source>
        <dbReference type="ARBA" id="ARBA00002174"/>
    </source>
</evidence>
<name>A0AAU0UQX3_9FIRM</name>
<evidence type="ECO:0000259" key="10">
    <source>
        <dbReference type="Pfam" id="PF00275"/>
    </source>
</evidence>
<dbReference type="InterPro" id="IPR023193">
    <property type="entry name" value="EPSP_synthase_CS"/>
</dbReference>
<dbReference type="InterPro" id="IPR001986">
    <property type="entry name" value="Enolpyruvate_Tfrase_dom"/>
</dbReference>
<dbReference type="CDD" id="cd01556">
    <property type="entry name" value="EPSP_synthase"/>
    <property type="match status" value="1"/>
</dbReference>
<dbReference type="PROSITE" id="PS00885">
    <property type="entry name" value="EPSP_SYNTHASE_2"/>
    <property type="match status" value="1"/>
</dbReference>
<keyword evidence="12" id="KW-1185">Reference proteome</keyword>
<dbReference type="AlphaFoldDB" id="A0AAU0UQX3"/>
<sequence>MDTISGEITVPGDKSISHRAVMLGAMARGTTVVKGFLMGEDCLSTVSCFRQLGVPVEIKEDTVIITGCGGQLQSPDAVLDAGNSGTTVRLLMGILAASPGLSAVLDGDNSLAHRPMGRVMTPLIRMGAQFASREDNYLPISVSGRQLWGISYSSPVASAQVKSAVLLAGLSAGGDTEITEPFRSRDHTERMLKAFGAKLESHGTTVALTGGQALHGCQVKVPGDISSAAFFITAALTAKEGSLGIKNVGINHTRSGIIDALREMGADIRLNNRRMSGYEEVADLHIESSDLRGAVFGGDLIPRMIDEIPALAVAALAARGSTVIKDAAELRVKESDRIEVLVKELRRMGADISERPDGLEIRGGRRLNGTAVSGYGDHRMAMALAVAGLMADGETLVKDAESVTVSFPNFWDMLALVSA</sequence>
<protein>
    <recommendedName>
        <fullName evidence="9">3-phosphoshikimate 1-carboxyvinyltransferase</fullName>
        <ecNumber evidence="9">2.5.1.19</ecNumber>
    </recommendedName>
    <alternativeName>
        <fullName evidence="9">5-enolpyruvylshikimate-3-phosphate synthase</fullName>
        <shortName evidence="9">EPSP synthase</shortName>
        <shortName evidence="9">EPSPS</shortName>
    </alternativeName>
</protein>
<evidence type="ECO:0000256" key="4">
    <source>
        <dbReference type="ARBA" id="ARBA00022490"/>
    </source>
</evidence>
<feature type="active site" description="Proton acceptor" evidence="9">
    <location>
        <position position="306"/>
    </location>
</feature>
<dbReference type="FunFam" id="3.65.10.10:FF:000005">
    <property type="entry name" value="3-phosphoshikimate 1-carboxyvinyltransferase"/>
    <property type="match status" value="1"/>
</dbReference>
<feature type="binding site" evidence="9">
    <location>
        <position position="14"/>
    </location>
    <ligand>
        <name>3-phosphoshikimate</name>
        <dbReference type="ChEBI" id="CHEBI:145989"/>
    </ligand>
</feature>
<feature type="binding site" evidence="9">
    <location>
        <position position="160"/>
    </location>
    <ligand>
        <name>3-phosphoshikimate</name>
        <dbReference type="ChEBI" id="CHEBI:145989"/>
    </ligand>
</feature>
<comment type="subcellular location">
    <subcellularLocation>
        <location evidence="9">Cytoplasm</location>
    </subcellularLocation>
</comment>
<evidence type="ECO:0000313" key="11">
    <source>
        <dbReference type="EMBL" id="WRO22968.1"/>
    </source>
</evidence>
<dbReference type="SUPFAM" id="SSF55205">
    <property type="entry name" value="EPT/RTPC-like"/>
    <property type="match status" value="1"/>
</dbReference>
<comment type="caution">
    <text evidence="9">Lacks conserved residue(s) required for the propagation of feature annotation.</text>
</comment>
<dbReference type="PROSITE" id="PS00104">
    <property type="entry name" value="EPSP_SYNTHASE_1"/>
    <property type="match status" value="1"/>
</dbReference>
<feature type="binding site" evidence="9">
    <location>
        <position position="160"/>
    </location>
    <ligand>
        <name>phosphoenolpyruvate</name>
        <dbReference type="ChEBI" id="CHEBI:58702"/>
    </ligand>
</feature>
<dbReference type="Proteomes" id="UP001329915">
    <property type="component" value="Chromosome"/>
</dbReference>
<dbReference type="NCBIfam" id="TIGR01356">
    <property type="entry name" value="aroA"/>
    <property type="match status" value="1"/>
</dbReference>
<dbReference type="InterPro" id="IPR036968">
    <property type="entry name" value="Enolpyruvate_Tfrase_sf"/>
</dbReference>
<evidence type="ECO:0000256" key="6">
    <source>
        <dbReference type="ARBA" id="ARBA00022679"/>
    </source>
</evidence>
<dbReference type="Gene3D" id="3.65.10.10">
    <property type="entry name" value="Enolpyruvate transferase domain"/>
    <property type="match status" value="2"/>
</dbReference>
<evidence type="ECO:0000313" key="12">
    <source>
        <dbReference type="Proteomes" id="UP001329915"/>
    </source>
</evidence>
<dbReference type="InterPro" id="IPR013792">
    <property type="entry name" value="RNA3'P_cycl/enolpyr_Trfase_a/b"/>
</dbReference>
<reference evidence="11 12" key="1">
    <citation type="submission" date="2023-04" db="EMBL/GenBank/DDBJ databases">
        <authorList>
            <person name="Hsu D."/>
        </authorList>
    </citation>
    <scope>NUCLEOTIDE SEQUENCE [LARGE SCALE GENOMIC DNA]</scope>
    <source>
        <strain evidence="11 12">MK1</strain>
    </source>
</reference>
<evidence type="ECO:0000256" key="3">
    <source>
        <dbReference type="ARBA" id="ARBA00009948"/>
    </source>
</evidence>
<dbReference type="GO" id="GO:0003866">
    <property type="term" value="F:3-phosphoshikimate 1-carboxyvinyltransferase activity"/>
    <property type="evidence" value="ECO:0007669"/>
    <property type="project" value="UniProtKB-UniRule"/>
</dbReference>
<feature type="binding site" evidence="9">
    <location>
        <position position="379"/>
    </location>
    <ligand>
        <name>phosphoenolpyruvate</name>
        <dbReference type="ChEBI" id="CHEBI:58702"/>
    </ligand>
</feature>
<comment type="pathway">
    <text evidence="2 9">Metabolic intermediate biosynthesis; chorismate biosynthesis; chorismate from D-erythrose 4-phosphate and phosphoenolpyruvate: step 6/7.</text>
</comment>
<feature type="domain" description="Enolpyruvate transferase" evidence="10">
    <location>
        <begin position="3"/>
        <end position="414"/>
    </location>
</feature>
<evidence type="ECO:0000256" key="5">
    <source>
        <dbReference type="ARBA" id="ARBA00022605"/>
    </source>
</evidence>
<keyword evidence="7 9" id="KW-0057">Aromatic amino acid biosynthesis</keyword>
<gene>
    <name evidence="9 11" type="primary">aroA</name>
    <name evidence="11" type="ORF">MFMK1_002814</name>
</gene>
<comment type="catalytic activity">
    <reaction evidence="8">
        <text>3-phosphoshikimate + phosphoenolpyruvate = 5-O-(1-carboxyvinyl)-3-phosphoshikimate + phosphate</text>
        <dbReference type="Rhea" id="RHEA:21256"/>
        <dbReference type="ChEBI" id="CHEBI:43474"/>
        <dbReference type="ChEBI" id="CHEBI:57701"/>
        <dbReference type="ChEBI" id="CHEBI:58702"/>
        <dbReference type="ChEBI" id="CHEBI:145989"/>
        <dbReference type="EC" id="2.5.1.19"/>
    </reaction>
    <physiologicalReaction direction="left-to-right" evidence="8">
        <dbReference type="Rhea" id="RHEA:21257"/>
    </physiologicalReaction>
</comment>
<dbReference type="GO" id="GO:0008652">
    <property type="term" value="P:amino acid biosynthetic process"/>
    <property type="evidence" value="ECO:0007669"/>
    <property type="project" value="UniProtKB-KW"/>
</dbReference>
<feature type="binding site" evidence="9">
    <location>
        <position position="19"/>
    </location>
    <ligand>
        <name>3-phosphoshikimate</name>
        <dbReference type="ChEBI" id="CHEBI:145989"/>
    </ligand>
</feature>
<dbReference type="HAMAP" id="MF_00210">
    <property type="entry name" value="EPSP_synth"/>
    <property type="match status" value="1"/>
</dbReference>
<keyword evidence="4 9" id="KW-0963">Cytoplasm</keyword>
<feature type="binding site" evidence="9">
    <location>
        <position position="158"/>
    </location>
    <ligand>
        <name>3-phosphoshikimate</name>
        <dbReference type="ChEBI" id="CHEBI:145989"/>
    </ligand>
</feature>
<dbReference type="PIRSF" id="PIRSF000505">
    <property type="entry name" value="EPSPS"/>
    <property type="match status" value="1"/>
</dbReference>
<evidence type="ECO:0000256" key="2">
    <source>
        <dbReference type="ARBA" id="ARBA00004811"/>
    </source>
</evidence>